<evidence type="ECO:0000256" key="1">
    <source>
        <dbReference type="ARBA" id="ARBA00022481"/>
    </source>
</evidence>
<dbReference type="AlphaFoldDB" id="A0AAN7F9H4"/>
<keyword evidence="2" id="KW-0479">Metal-binding</keyword>
<dbReference type="InterPro" id="IPR036163">
    <property type="entry name" value="HMA_dom_sf"/>
</dbReference>
<gene>
    <name evidence="8" type="ORF">RGQ29_019626</name>
</gene>
<evidence type="ECO:0000313" key="8">
    <source>
        <dbReference type="EMBL" id="KAK4588690.1"/>
    </source>
</evidence>
<keyword evidence="1" id="KW-0488">Methylation</keyword>
<dbReference type="InterPro" id="IPR006121">
    <property type="entry name" value="HMA_dom"/>
</dbReference>
<dbReference type="Gene3D" id="3.30.70.100">
    <property type="match status" value="1"/>
</dbReference>
<dbReference type="EMBL" id="JAXUIC010000005">
    <property type="protein sequence ID" value="KAK4588690.1"/>
    <property type="molecule type" value="Genomic_DNA"/>
</dbReference>
<keyword evidence="3" id="KW-0449">Lipoprotein</keyword>
<name>A0AAN7F9H4_QUERU</name>
<feature type="compositionally biased region" description="Polar residues" evidence="6">
    <location>
        <begin position="119"/>
        <end position="131"/>
    </location>
</feature>
<dbReference type="PROSITE" id="PS50846">
    <property type="entry name" value="HMA_2"/>
    <property type="match status" value="1"/>
</dbReference>
<sequence length="232" mass="26924">MEYHQTPSSPICKLKMDVNCCDKCPTKLKEKLLKHNGVNSVNIDSKKGTVTIVGDIDLTKLMQRFEKMGRTAEVWFFEKSPSQDRSSSYNKKKVQFSCDDDDEEEEEDGDDFDDEYMSRKSSASHTTMNGNKHGQCCFGKRGSSIPPSSSSRFYRRTPQRAFRRTPQPTFQFPWIFPNPSRYLWGFSQRPLAPPPPLPLSYGYGYGYESGLRRVYKPITHYTNYWDNYRLSP</sequence>
<accession>A0AAN7F9H4</accession>
<protein>
    <recommendedName>
        <fullName evidence="7">HMA domain-containing protein</fullName>
    </recommendedName>
</protein>
<dbReference type="Proteomes" id="UP001324115">
    <property type="component" value="Unassembled WGS sequence"/>
</dbReference>
<feature type="compositionally biased region" description="Acidic residues" evidence="6">
    <location>
        <begin position="98"/>
        <end position="115"/>
    </location>
</feature>
<dbReference type="GO" id="GO:0046872">
    <property type="term" value="F:metal ion binding"/>
    <property type="evidence" value="ECO:0007669"/>
    <property type="project" value="UniProtKB-KW"/>
</dbReference>
<feature type="region of interest" description="Disordered" evidence="6">
    <location>
        <begin position="82"/>
        <end position="131"/>
    </location>
</feature>
<evidence type="ECO:0000259" key="7">
    <source>
        <dbReference type="PROSITE" id="PS50846"/>
    </source>
</evidence>
<keyword evidence="9" id="KW-1185">Reference proteome</keyword>
<feature type="domain" description="HMA" evidence="7">
    <location>
        <begin position="9"/>
        <end position="73"/>
    </location>
</feature>
<dbReference type="CDD" id="cd00371">
    <property type="entry name" value="HMA"/>
    <property type="match status" value="1"/>
</dbReference>
<organism evidence="8 9">
    <name type="scientific">Quercus rubra</name>
    <name type="common">Northern red oak</name>
    <name type="synonym">Quercus borealis</name>
    <dbReference type="NCBI Taxonomy" id="3512"/>
    <lineage>
        <taxon>Eukaryota</taxon>
        <taxon>Viridiplantae</taxon>
        <taxon>Streptophyta</taxon>
        <taxon>Embryophyta</taxon>
        <taxon>Tracheophyta</taxon>
        <taxon>Spermatophyta</taxon>
        <taxon>Magnoliopsida</taxon>
        <taxon>eudicotyledons</taxon>
        <taxon>Gunneridae</taxon>
        <taxon>Pentapetalae</taxon>
        <taxon>rosids</taxon>
        <taxon>fabids</taxon>
        <taxon>Fagales</taxon>
        <taxon>Fagaceae</taxon>
        <taxon>Quercus</taxon>
    </lineage>
</organism>
<evidence type="ECO:0000256" key="2">
    <source>
        <dbReference type="ARBA" id="ARBA00022723"/>
    </source>
</evidence>
<evidence type="ECO:0000256" key="5">
    <source>
        <dbReference type="ARBA" id="ARBA00024045"/>
    </source>
</evidence>
<reference evidence="8 9" key="1">
    <citation type="journal article" date="2023" name="G3 (Bethesda)">
        <title>A haplotype-resolved chromosome-scale genome for Quercus rubra L. provides insights into the genetics of adaptive traits for red oak species.</title>
        <authorList>
            <person name="Kapoor B."/>
            <person name="Jenkins J."/>
            <person name="Schmutz J."/>
            <person name="Zhebentyayeva T."/>
            <person name="Kuelheim C."/>
            <person name="Coggeshall M."/>
            <person name="Heim C."/>
            <person name="Lasky J.R."/>
            <person name="Leites L."/>
            <person name="Islam-Faridi N."/>
            <person name="Romero-Severson J."/>
            <person name="DeLeo V.L."/>
            <person name="Lucas S.M."/>
            <person name="Lazic D."/>
            <person name="Gailing O."/>
            <person name="Carlson J."/>
            <person name="Staton M."/>
        </authorList>
    </citation>
    <scope>NUCLEOTIDE SEQUENCE [LARGE SCALE GENOMIC DNA]</scope>
    <source>
        <strain evidence="8">Pseudo-F2</strain>
    </source>
</reference>
<dbReference type="SUPFAM" id="SSF55008">
    <property type="entry name" value="HMA, heavy metal-associated domain"/>
    <property type="match status" value="1"/>
</dbReference>
<evidence type="ECO:0000256" key="6">
    <source>
        <dbReference type="SAM" id="MobiDB-lite"/>
    </source>
</evidence>
<dbReference type="Pfam" id="PF00403">
    <property type="entry name" value="HMA"/>
    <property type="match status" value="1"/>
</dbReference>
<dbReference type="PANTHER" id="PTHR45868">
    <property type="entry name" value="HEAVY METAL-ASSOCIATED ISOPRENYLATED PLANT PROTEIN 33-RELATED"/>
    <property type="match status" value="1"/>
</dbReference>
<evidence type="ECO:0000313" key="9">
    <source>
        <dbReference type="Proteomes" id="UP001324115"/>
    </source>
</evidence>
<evidence type="ECO:0000256" key="3">
    <source>
        <dbReference type="ARBA" id="ARBA00023288"/>
    </source>
</evidence>
<dbReference type="PANTHER" id="PTHR45868:SF74">
    <property type="entry name" value="HEAVY METAL-ASSOCIATED ISOPRENYLATED PLANT PROTEIN 33"/>
    <property type="match status" value="1"/>
</dbReference>
<comment type="caution">
    <text evidence="8">The sequence shown here is derived from an EMBL/GenBank/DDBJ whole genome shotgun (WGS) entry which is preliminary data.</text>
</comment>
<proteinExistence type="inferred from homology"/>
<evidence type="ECO:0000256" key="4">
    <source>
        <dbReference type="ARBA" id="ARBA00023289"/>
    </source>
</evidence>
<keyword evidence="4" id="KW-0636">Prenylation</keyword>
<comment type="similarity">
    <text evidence="5">Belongs to the HIPP family.</text>
</comment>